<name>A0ACC2DMI1_DIPCM</name>
<sequence>MAVRSMARSIPQDENAVNPLVSAKTPLAGVKGNNGVAAQERKKLSNITNKLQPFSSSASGKGNAANLSSKLEALPLPPKGLSRNPVGNKGLQISSAKNAPSAVRTPLRNITNENEVPGGASPSLAAKPPEQKNRAASQTGTRVGSNTSIQLSEELVKKAEMWAQEGIERVHFSGKDMELLREKMEQEEMEKRIAAALAYRTDFPSFLPHVSQNVADGIGDVLKIDPYEEIYIREHPEIFLGLAPLDAKESFEDISLELNIDNKNIPPIPHDWHMVRDDVLC</sequence>
<proteinExistence type="predicted"/>
<dbReference type="EMBL" id="CM055096">
    <property type="protein sequence ID" value="KAJ7555491.1"/>
    <property type="molecule type" value="Genomic_DNA"/>
</dbReference>
<reference evidence="2" key="1">
    <citation type="journal article" date="2024" name="Proc. Natl. Acad. Sci. U.S.A.">
        <title>Extraordinary preservation of gene collinearity over three hundred million years revealed in homosporous lycophytes.</title>
        <authorList>
            <person name="Li C."/>
            <person name="Wickell D."/>
            <person name="Kuo L.Y."/>
            <person name="Chen X."/>
            <person name="Nie B."/>
            <person name="Liao X."/>
            <person name="Peng D."/>
            <person name="Ji J."/>
            <person name="Jenkins J."/>
            <person name="Williams M."/>
            <person name="Shu S."/>
            <person name="Plott C."/>
            <person name="Barry K."/>
            <person name="Rajasekar S."/>
            <person name="Grimwood J."/>
            <person name="Han X."/>
            <person name="Sun S."/>
            <person name="Hou Z."/>
            <person name="He W."/>
            <person name="Dai G."/>
            <person name="Sun C."/>
            <person name="Schmutz J."/>
            <person name="Leebens-Mack J.H."/>
            <person name="Li F.W."/>
            <person name="Wang L."/>
        </authorList>
    </citation>
    <scope>NUCLEOTIDE SEQUENCE [LARGE SCALE GENOMIC DNA]</scope>
    <source>
        <strain evidence="2">cv. PW_Plant_1</strain>
    </source>
</reference>
<protein>
    <submittedName>
        <fullName evidence="1">Uncharacterized protein</fullName>
    </submittedName>
</protein>
<evidence type="ECO:0000313" key="2">
    <source>
        <dbReference type="Proteomes" id="UP001162992"/>
    </source>
</evidence>
<organism evidence="1 2">
    <name type="scientific">Diphasiastrum complanatum</name>
    <name type="common">Issler's clubmoss</name>
    <name type="synonym">Lycopodium complanatum</name>
    <dbReference type="NCBI Taxonomy" id="34168"/>
    <lineage>
        <taxon>Eukaryota</taxon>
        <taxon>Viridiplantae</taxon>
        <taxon>Streptophyta</taxon>
        <taxon>Embryophyta</taxon>
        <taxon>Tracheophyta</taxon>
        <taxon>Lycopodiopsida</taxon>
        <taxon>Lycopodiales</taxon>
        <taxon>Lycopodiaceae</taxon>
        <taxon>Lycopodioideae</taxon>
        <taxon>Diphasiastrum</taxon>
    </lineage>
</organism>
<dbReference type="Proteomes" id="UP001162992">
    <property type="component" value="Chromosome 5"/>
</dbReference>
<comment type="caution">
    <text evidence="1">The sequence shown here is derived from an EMBL/GenBank/DDBJ whole genome shotgun (WGS) entry which is preliminary data.</text>
</comment>
<gene>
    <name evidence="1" type="ORF">O6H91_05G041000</name>
</gene>
<keyword evidence="2" id="KW-1185">Reference proteome</keyword>
<evidence type="ECO:0000313" key="1">
    <source>
        <dbReference type="EMBL" id="KAJ7555491.1"/>
    </source>
</evidence>
<accession>A0ACC2DMI1</accession>